<evidence type="ECO:0000256" key="9">
    <source>
        <dbReference type="PIRSR" id="PIRSR604385-2"/>
    </source>
</evidence>
<dbReference type="AlphaFoldDB" id="A0A163CCB2"/>
<dbReference type="InterPro" id="IPR000086">
    <property type="entry name" value="NUDIX_hydrolase_dom"/>
</dbReference>
<dbReference type="InterPro" id="IPR020476">
    <property type="entry name" value="Nudix_hydrolase"/>
</dbReference>
<dbReference type="GO" id="GO:0006753">
    <property type="term" value="P:nucleoside phosphate metabolic process"/>
    <property type="evidence" value="ECO:0007669"/>
    <property type="project" value="TreeGrafter"/>
</dbReference>
<evidence type="ECO:0000256" key="6">
    <source>
        <dbReference type="ARBA" id="ARBA00022801"/>
    </source>
</evidence>
<dbReference type="PANTHER" id="PTHR11839">
    <property type="entry name" value="UDP/ADP-SUGAR PYROPHOSPHATASE"/>
    <property type="match status" value="1"/>
</dbReference>
<keyword evidence="9" id="KW-0479">Metal-binding</keyword>
<dbReference type="GO" id="GO:0046872">
    <property type="term" value="F:metal ion binding"/>
    <property type="evidence" value="ECO:0007669"/>
    <property type="project" value="UniProtKB-KW"/>
</dbReference>
<dbReference type="PROSITE" id="PS00893">
    <property type="entry name" value="NUDIX_BOX"/>
    <property type="match status" value="1"/>
</dbReference>
<dbReference type="CDD" id="cd24157">
    <property type="entry name" value="NUDIX_GDPMK"/>
    <property type="match status" value="1"/>
</dbReference>
<comment type="subunit">
    <text evidence="4">Homodimer.</text>
</comment>
<feature type="domain" description="Nudix hydrolase" evidence="12">
    <location>
        <begin position="42"/>
        <end position="192"/>
    </location>
</feature>
<dbReference type="GO" id="GO:0019693">
    <property type="term" value="P:ribose phosphate metabolic process"/>
    <property type="evidence" value="ECO:0007669"/>
    <property type="project" value="TreeGrafter"/>
</dbReference>
<comment type="cofactor">
    <cofactor evidence="2 9">
        <name>Mg(2+)</name>
        <dbReference type="ChEBI" id="CHEBI:18420"/>
    </cofactor>
</comment>
<feature type="binding site" evidence="9">
    <location>
        <position position="98"/>
    </location>
    <ligand>
        <name>Mg(2+)</name>
        <dbReference type="ChEBI" id="CHEBI:18420"/>
        <label>1</label>
    </ligand>
</feature>
<evidence type="ECO:0000256" key="11">
    <source>
        <dbReference type="RuleBase" id="RU003476"/>
    </source>
</evidence>
<dbReference type="GO" id="GO:0005829">
    <property type="term" value="C:cytosol"/>
    <property type="evidence" value="ECO:0007669"/>
    <property type="project" value="TreeGrafter"/>
</dbReference>
<evidence type="ECO:0000256" key="4">
    <source>
        <dbReference type="ARBA" id="ARBA00011738"/>
    </source>
</evidence>
<comment type="similarity">
    <text evidence="3">Belongs to the Nudix hydrolase family. NudK subfamily.</text>
</comment>
<dbReference type="EMBL" id="LQRT01000002">
    <property type="protein sequence ID" value="KZS42266.1"/>
    <property type="molecule type" value="Genomic_DNA"/>
</dbReference>
<keyword evidence="6 11" id="KW-0378">Hydrolase</keyword>
<feature type="short sequence motif" description="Nudix box" evidence="10">
    <location>
        <begin position="83"/>
        <end position="105"/>
    </location>
</feature>
<dbReference type="SUPFAM" id="SSF55811">
    <property type="entry name" value="Nudix"/>
    <property type="match status" value="1"/>
</dbReference>
<evidence type="ECO:0000256" key="3">
    <source>
        <dbReference type="ARBA" id="ARBA00007275"/>
    </source>
</evidence>
<evidence type="ECO:0000313" key="13">
    <source>
        <dbReference type="EMBL" id="KZS42266.1"/>
    </source>
</evidence>
<evidence type="ECO:0000256" key="2">
    <source>
        <dbReference type="ARBA" id="ARBA00001946"/>
    </source>
</evidence>
<dbReference type="PANTHER" id="PTHR11839:SF18">
    <property type="entry name" value="NUDIX HYDROLASE DOMAIN-CONTAINING PROTEIN"/>
    <property type="match status" value="1"/>
</dbReference>
<feature type="binding site" evidence="9">
    <location>
        <position position="152"/>
    </location>
    <ligand>
        <name>Mg(2+)</name>
        <dbReference type="ChEBI" id="CHEBI:18420"/>
        <label>1</label>
    </ligand>
</feature>
<dbReference type="RefSeq" id="WP_066309692.1">
    <property type="nucleotide sequence ID" value="NZ_CANLSS010000001.1"/>
</dbReference>
<reference evidence="13 14" key="1">
    <citation type="submission" date="2016-01" db="EMBL/GenBank/DDBJ databases">
        <title>The draft genome sequence of Aquimarina sp. RZW4-3-2.</title>
        <authorList>
            <person name="Wang Y."/>
        </authorList>
    </citation>
    <scope>NUCLEOTIDE SEQUENCE [LARGE SCALE GENOMIC DNA]</scope>
    <source>
        <strain evidence="13 14">RZW4-3-2</strain>
    </source>
</reference>
<dbReference type="STRING" id="1642818.AWE51_02155"/>
<sequence>MEYEVLNEELLHDGFLKIRKAIISHDRFSNDKPLECERELVDKGDFAAVLIYERDTDQLLFIKQFRYPTVKYGDGWILEIPAGGIEEGEDPVECAIREVEEETGYKISSDLKHITTCYSTPGGSTERMLLYYAEVSENDQVTKGGGLQDEGEDIQLCKYPTSEIDRLLCTEIVDSKTIIALQWFKLNNLKQK</sequence>
<organism evidence="13 14">
    <name type="scientific">Aquimarina aggregata</name>
    <dbReference type="NCBI Taxonomy" id="1642818"/>
    <lineage>
        <taxon>Bacteria</taxon>
        <taxon>Pseudomonadati</taxon>
        <taxon>Bacteroidota</taxon>
        <taxon>Flavobacteriia</taxon>
        <taxon>Flavobacteriales</taxon>
        <taxon>Flavobacteriaceae</taxon>
        <taxon>Aquimarina</taxon>
    </lineage>
</organism>
<dbReference type="InterPro" id="IPR015797">
    <property type="entry name" value="NUDIX_hydrolase-like_dom_sf"/>
</dbReference>
<dbReference type="InterPro" id="IPR020084">
    <property type="entry name" value="NUDIX_hydrolase_CS"/>
</dbReference>
<accession>A0A163CCB2</accession>
<keyword evidence="9" id="KW-0460">Magnesium</keyword>
<evidence type="ECO:0000256" key="5">
    <source>
        <dbReference type="ARBA" id="ARBA00016377"/>
    </source>
</evidence>
<feature type="binding site" evidence="9">
    <location>
        <position position="82"/>
    </location>
    <ligand>
        <name>Mg(2+)</name>
        <dbReference type="ChEBI" id="CHEBI:18420"/>
        <label>1</label>
    </ligand>
</feature>
<evidence type="ECO:0000256" key="1">
    <source>
        <dbReference type="ARBA" id="ARBA00000847"/>
    </source>
</evidence>
<dbReference type="PROSITE" id="PS51462">
    <property type="entry name" value="NUDIX"/>
    <property type="match status" value="1"/>
</dbReference>
<dbReference type="Gene3D" id="3.90.79.10">
    <property type="entry name" value="Nucleoside Triphosphate Pyrophosphohydrolase"/>
    <property type="match status" value="1"/>
</dbReference>
<dbReference type="Pfam" id="PF00293">
    <property type="entry name" value="NUDIX"/>
    <property type="match status" value="1"/>
</dbReference>
<dbReference type="PRINTS" id="PR00502">
    <property type="entry name" value="NUDIXFAMILY"/>
</dbReference>
<dbReference type="NCBIfam" id="TIGR00052">
    <property type="entry name" value="nudix-type nucleoside diphosphatase, YffH/AdpP family"/>
    <property type="match status" value="1"/>
</dbReference>
<evidence type="ECO:0000256" key="10">
    <source>
        <dbReference type="PIRSR" id="PIRSR604385-3"/>
    </source>
</evidence>
<keyword evidence="14" id="KW-1185">Reference proteome</keyword>
<protein>
    <recommendedName>
        <fullName evidence="5">GDP-mannose pyrophosphatase</fullName>
    </recommendedName>
    <alternativeName>
        <fullName evidence="7">GDP-mannose hydrolase</fullName>
    </alternativeName>
    <alternativeName>
        <fullName evidence="8">GDPMK</fullName>
    </alternativeName>
</protein>
<dbReference type="Proteomes" id="UP000076715">
    <property type="component" value="Unassembled WGS sequence"/>
</dbReference>
<evidence type="ECO:0000256" key="8">
    <source>
        <dbReference type="ARBA" id="ARBA00032272"/>
    </source>
</evidence>
<comment type="caution">
    <text evidence="13">The sequence shown here is derived from an EMBL/GenBank/DDBJ whole genome shotgun (WGS) entry which is preliminary data.</text>
</comment>
<evidence type="ECO:0000259" key="12">
    <source>
        <dbReference type="PROSITE" id="PS51462"/>
    </source>
</evidence>
<feature type="binding site" evidence="9">
    <location>
        <position position="102"/>
    </location>
    <ligand>
        <name>Mg(2+)</name>
        <dbReference type="ChEBI" id="CHEBI:18420"/>
        <label>1</label>
    </ligand>
</feature>
<comment type="catalytic activity">
    <reaction evidence="1">
        <text>GDP-alpha-D-mannose + H2O = alpha-D-mannose 1-phosphate + GMP + 2 H(+)</text>
        <dbReference type="Rhea" id="RHEA:27978"/>
        <dbReference type="ChEBI" id="CHEBI:15377"/>
        <dbReference type="ChEBI" id="CHEBI:15378"/>
        <dbReference type="ChEBI" id="CHEBI:57527"/>
        <dbReference type="ChEBI" id="CHEBI:58115"/>
        <dbReference type="ChEBI" id="CHEBI:58409"/>
    </reaction>
</comment>
<evidence type="ECO:0000256" key="7">
    <source>
        <dbReference type="ARBA" id="ARBA00032162"/>
    </source>
</evidence>
<proteinExistence type="inferred from homology"/>
<dbReference type="OrthoDB" id="1523642at2"/>
<dbReference type="InterPro" id="IPR004385">
    <property type="entry name" value="NDP_pyrophosphatase"/>
</dbReference>
<dbReference type="GO" id="GO:0016462">
    <property type="term" value="F:pyrophosphatase activity"/>
    <property type="evidence" value="ECO:0007669"/>
    <property type="project" value="UniProtKB-ARBA"/>
</dbReference>
<gene>
    <name evidence="13" type="ORF">AWE51_02155</name>
</gene>
<evidence type="ECO:0000313" key="14">
    <source>
        <dbReference type="Proteomes" id="UP000076715"/>
    </source>
</evidence>
<name>A0A163CCB2_9FLAO</name>